<dbReference type="InterPro" id="IPR043740">
    <property type="entry name" value="DUF5685"/>
</dbReference>
<sequence>MFGYITPDKPELKIWEFEVFRGYYCGVCRAMAKKAGHRGRFVLTYDCAFLALLMDSLEDGPVSGKQRRCLFHPLKKRYIVDSNSAVEYASDINILLSYYNLKDKWQDERNLLGPAGMAVLKKGYGKVKKKYPELAAEIERELSRLHELERRKCDSIDEASEPFARMMQTVFQQARASERIGKVLGWIGYNLGKWIYILDAYDDIEDNIKNGSYNPLVVQYRYESSEGVNSFRERIKEKAEFILIYSLSELEKAFSLLDIRKNKSILDNIIYRGLLVRTRNVLQMGADCHEKSV</sequence>
<dbReference type="AlphaFoldDB" id="A0A1B1YBN2"/>
<organism evidence="1 2">
    <name type="scientific">Thermoclostridium stercorarium subsp. thermolacticum DSM 2910</name>
    <dbReference type="NCBI Taxonomy" id="1121336"/>
    <lineage>
        <taxon>Bacteria</taxon>
        <taxon>Bacillati</taxon>
        <taxon>Bacillota</taxon>
        <taxon>Clostridia</taxon>
        <taxon>Eubacteriales</taxon>
        <taxon>Oscillospiraceae</taxon>
        <taxon>Thermoclostridium</taxon>
    </lineage>
</organism>
<name>A0A1B1YBN2_THEST</name>
<evidence type="ECO:0000313" key="2">
    <source>
        <dbReference type="Proteomes" id="UP000092971"/>
    </source>
</evidence>
<reference evidence="1 2" key="1">
    <citation type="submission" date="2016-02" db="EMBL/GenBank/DDBJ databases">
        <title>Comparison of Clostridium stercorarium subspecies using comparative genomics and transcriptomics.</title>
        <authorList>
            <person name="Schellenberg J."/>
            <person name="Thallinger G."/>
            <person name="Levin D.B."/>
            <person name="Zhang X."/>
            <person name="Alvare G."/>
            <person name="Fristensky B."/>
            <person name="Sparling R."/>
        </authorList>
    </citation>
    <scope>NUCLEOTIDE SEQUENCE [LARGE SCALE GENOMIC DNA]</scope>
    <source>
        <strain evidence="1 2">DSM 2910</strain>
    </source>
</reference>
<dbReference type="Proteomes" id="UP000092971">
    <property type="component" value="Chromosome"/>
</dbReference>
<dbReference type="RefSeq" id="WP_015484917.1">
    <property type="nucleotide sequence ID" value="NZ_CP014672.1"/>
</dbReference>
<gene>
    <name evidence="1" type="ORF">CSTERTH_03650</name>
</gene>
<accession>A0A1B1YBN2</accession>
<dbReference type="OrthoDB" id="1722540at2"/>
<dbReference type="EMBL" id="CP014672">
    <property type="protein sequence ID" value="ANW98197.1"/>
    <property type="molecule type" value="Genomic_DNA"/>
</dbReference>
<protein>
    <submittedName>
        <fullName evidence="1">Uncharacterized protein</fullName>
    </submittedName>
</protein>
<evidence type="ECO:0000313" key="1">
    <source>
        <dbReference type="EMBL" id="ANW98197.1"/>
    </source>
</evidence>
<dbReference type="Pfam" id="PF18937">
    <property type="entry name" value="DUF5685"/>
    <property type="match status" value="1"/>
</dbReference>
<proteinExistence type="predicted"/>